<dbReference type="EMBL" id="BK059115">
    <property type="protein sequence ID" value="DAE32069.1"/>
    <property type="molecule type" value="Genomic_DNA"/>
</dbReference>
<evidence type="ECO:0000313" key="1">
    <source>
        <dbReference type="EMBL" id="DAE32069.1"/>
    </source>
</evidence>
<name>A0A8S5RLX4_9VIRU</name>
<reference evidence="1" key="1">
    <citation type="journal article" date="2021" name="Proc. Natl. Acad. Sci. U.S.A.">
        <title>A Catalog of Tens of Thousands of Viruses from Human Metagenomes Reveals Hidden Associations with Chronic Diseases.</title>
        <authorList>
            <person name="Tisza M.J."/>
            <person name="Buck C.B."/>
        </authorList>
    </citation>
    <scope>NUCLEOTIDE SEQUENCE</scope>
    <source>
        <strain evidence="1">CtZer25</strain>
    </source>
</reference>
<accession>A0A8S5RLX4</accession>
<proteinExistence type="predicted"/>
<sequence length="83" mass="9022">MITFDLSPRPALEVSFEVSVSAVGGNPYTGDYRVTPKIYTPVTLPTKSKTMKDDVTVLKIPQYEVSNEAGGNTLIMGDEYYGG</sequence>
<protein>
    <submittedName>
        <fullName evidence="1">Uncharacterized protein</fullName>
    </submittedName>
</protein>
<organism evidence="1">
    <name type="scientific">virus sp. ctZer25</name>
    <dbReference type="NCBI Taxonomy" id="2825819"/>
    <lineage>
        <taxon>Viruses</taxon>
    </lineage>
</organism>